<dbReference type="InterPro" id="IPR001497">
    <property type="entry name" value="MethylDNA_cys_MeTrfase_AS"/>
</dbReference>
<sequence>MNTDFPQCDARLPARHDEFVQRYQPPASIPLGPIEIRATALGLTWVAFSKTPGHVDNPNAVTARCAQQLEAYFLGQLTTFDLPLALRGTDFQARVWQALRTIPYGQTRSYREIAVAIGAPSAVRAVGAANGRNPISLVIPCHRVIGSNGRLTGYAGGIGRKHWLLRHEQTVSGERLAL</sequence>
<organism evidence="11 12">
    <name type="scientific">Salinicola corii</name>
    <dbReference type="NCBI Taxonomy" id="2606937"/>
    <lineage>
        <taxon>Bacteria</taxon>
        <taxon>Pseudomonadati</taxon>
        <taxon>Pseudomonadota</taxon>
        <taxon>Gammaproteobacteria</taxon>
        <taxon>Oceanospirillales</taxon>
        <taxon>Halomonadaceae</taxon>
        <taxon>Salinicola</taxon>
    </lineage>
</organism>
<accession>A0A640WC54</accession>
<evidence type="ECO:0000256" key="5">
    <source>
        <dbReference type="ARBA" id="ARBA00022763"/>
    </source>
</evidence>
<dbReference type="GO" id="GO:0003908">
    <property type="term" value="F:methylated-DNA-[protein]-cysteine S-methyltransferase activity"/>
    <property type="evidence" value="ECO:0007669"/>
    <property type="project" value="UniProtKB-UniRule"/>
</dbReference>
<dbReference type="GO" id="GO:0005737">
    <property type="term" value="C:cytoplasm"/>
    <property type="evidence" value="ECO:0007669"/>
    <property type="project" value="UniProtKB-SubCell"/>
</dbReference>
<dbReference type="InterPro" id="IPR036388">
    <property type="entry name" value="WH-like_DNA-bd_sf"/>
</dbReference>
<comment type="subcellular location">
    <subcellularLocation>
        <location evidence="8">Cytoplasm</location>
    </subcellularLocation>
</comment>
<dbReference type="Gene3D" id="3.30.160.70">
    <property type="entry name" value="Methylated DNA-protein cysteine methyltransferase domain"/>
    <property type="match status" value="1"/>
</dbReference>
<dbReference type="PROSITE" id="PS00374">
    <property type="entry name" value="MGMT"/>
    <property type="match status" value="1"/>
</dbReference>
<comment type="caution">
    <text evidence="11">The sequence shown here is derived from an EMBL/GenBank/DDBJ whole genome shotgun (WGS) entry which is preliminary data.</text>
</comment>
<dbReference type="Proteomes" id="UP000466024">
    <property type="component" value="Unassembled WGS sequence"/>
</dbReference>
<reference evidence="11 12" key="1">
    <citation type="submission" date="2019-08" db="EMBL/GenBank/DDBJ databases">
        <title>Bioinformatics analysis of the strain L3 and L5.</title>
        <authorList>
            <person name="Li X."/>
        </authorList>
    </citation>
    <scope>NUCLEOTIDE SEQUENCE [LARGE SCALE GENOMIC DNA]</scope>
    <source>
        <strain evidence="11 12">L3</strain>
    </source>
</reference>
<protein>
    <recommendedName>
        <fullName evidence="8">Methylated-DNA--protein-cysteine methyltransferase</fullName>
        <ecNumber evidence="8">2.1.1.63</ecNumber>
    </recommendedName>
    <alternativeName>
        <fullName evidence="8">6-O-methylguanine-DNA methyltransferase</fullName>
        <shortName evidence="8">MGMT</shortName>
    </alternativeName>
    <alternativeName>
        <fullName evidence="8">O-6-methylguanine-DNA-alkyltransferase</fullName>
    </alternativeName>
</protein>
<evidence type="ECO:0000256" key="4">
    <source>
        <dbReference type="ARBA" id="ARBA00022679"/>
    </source>
</evidence>
<keyword evidence="4 8" id="KW-0808">Transferase</keyword>
<keyword evidence="3 8" id="KW-0489">Methyltransferase</keyword>
<dbReference type="Pfam" id="PF01035">
    <property type="entry name" value="DNA_binding_1"/>
    <property type="match status" value="1"/>
</dbReference>
<comment type="function">
    <text evidence="8">Involved in the cellular defense against the biological effects of O6-methylguanine (O6-MeG) and O4-methylthymine (O4-MeT) in DNA. Repairs the methylated nucleobase in DNA by stoichiometrically transferring the methyl group to a cysteine residue in the enzyme. This is a suicide reaction: the enzyme is irreversibly inactivated.</text>
</comment>
<evidence type="ECO:0000256" key="7">
    <source>
        <dbReference type="ARBA" id="ARBA00049348"/>
    </source>
</evidence>
<dbReference type="RefSeq" id="WP_149435771.1">
    <property type="nucleotide sequence ID" value="NZ_VTPX01000006.1"/>
</dbReference>
<dbReference type="InterPro" id="IPR036217">
    <property type="entry name" value="MethylDNA_cys_MeTrfase_DNAb"/>
</dbReference>
<dbReference type="FunFam" id="1.10.10.10:FF:000337">
    <property type="entry name" value="Methylated-DNA--protein-cysteine methyltransferase"/>
    <property type="match status" value="1"/>
</dbReference>
<dbReference type="InterPro" id="IPR014048">
    <property type="entry name" value="MethylDNA_cys_MeTrfase_DNA-bd"/>
</dbReference>
<dbReference type="SUPFAM" id="SSF53155">
    <property type="entry name" value="Methylated DNA-protein cysteine methyltransferase domain"/>
    <property type="match status" value="1"/>
</dbReference>
<dbReference type="GO" id="GO:0006307">
    <property type="term" value="P:DNA alkylation repair"/>
    <property type="evidence" value="ECO:0007669"/>
    <property type="project" value="UniProtKB-UniRule"/>
</dbReference>
<evidence type="ECO:0000256" key="1">
    <source>
        <dbReference type="ARBA" id="ARBA00001286"/>
    </source>
</evidence>
<name>A0A640WC54_9GAMM</name>
<dbReference type="PANTHER" id="PTHR10815:SF5">
    <property type="entry name" value="METHYLATED-DNA--PROTEIN-CYSTEINE METHYLTRANSFERASE"/>
    <property type="match status" value="1"/>
</dbReference>
<evidence type="ECO:0000256" key="3">
    <source>
        <dbReference type="ARBA" id="ARBA00022603"/>
    </source>
</evidence>
<dbReference type="SUPFAM" id="SSF46767">
    <property type="entry name" value="Methylated DNA-protein cysteine methyltransferase, C-terminal domain"/>
    <property type="match status" value="1"/>
</dbReference>
<evidence type="ECO:0000256" key="8">
    <source>
        <dbReference type="HAMAP-Rule" id="MF_00772"/>
    </source>
</evidence>
<dbReference type="Pfam" id="PF02870">
    <property type="entry name" value="Methyltransf_1N"/>
    <property type="match status" value="1"/>
</dbReference>
<feature type="active site" description="Nucleophile; methyl group acceptor" evidence="8">
    <location>
        <position position="141"/>
    </location>
</feature>
<feature type="domain" description="Methylguanine DNA methyltransferase ribonuclease-like" evidence="10">
    <location>
        <begin position="29"/>
        <end position="86"/>
    </location>
</feature>
<dbReference type="GO" id="GO:0032259">
    <property type="term" value="P:methylation"/>
    <property type="evidence" value="ECO:0007669"/>
    <property type="project" value="UniProtKB-KW"/>
</dbReference>
<keyword evidence="6 8" id="KW-0234">DNA repair</keyword>
<comment type="catalytic activity">
    <reaction evidence="1 8">
        <text>a 4-O-methyl-thymidine in DNA + L-cysteinyl-[protein] = a thymidine in DNA + S-methyl-L-cysteinyl-[protein]</text>
        <dbReference type="Rhea" id="RHEA:53428"/>
        <dbReference type="Rhea" id="RHEA-COMP:10131"/>
        <dbReference type="Rhea" id="RHEA-COMP:10132"/>
        <dbReference type="Rhea" id="RHEA-COMP:13555"/>
        <dbReference type="Rhea" id="RHEA-COMP:13556"/>
        <dbReference type="ChEBI" id="CHEBI:29950"/>
        <dbReference type="ChEBI" id="CHEBI:82612"/>
        <dbReference type="ChEBI" id="CHEBI:137386"/>
        <dbReference type="ChEBI" id="CHEBI:137387"/>
        <dbReference type="EC" id="2.1.1.63"/>
    </reaction>
</comment>
<dbReference type="CDD" id="cd06445">
    <property type="entry name" value="ATase"/>
    <property type="match status" value="1"/>
</dbReference>
<evidence type="ECO:0000259" key="9">
    <source>
        <dbReference type="Pfam" id="PF01035"/>
    </source>
</evidence>
<comment type="similarity">
    <text evidence="8">Belongs to the MGMT family.</text>
</comment>
<keyword evidence="12" id="KW-1185">Reference proteome</keyword>
<comment type="catalytic activity">
    <reaction evidence="7 8">
        <text>a 6-O-methyl-2'-deoxyguanosine in DNA + L-cysteinyl-[protein] = S-methyl-L-cysteinyl-[protein] + a 2'-deoxyguanosine in DNA</text>
        <dbReference type="Rhea" id="RHEA:24000"/>
        <dbReference type="Rhea" id="RHEA-COMP:10131"/>
        <dbReference type="Rhea" id="RHEA-COMP:10132"/>
        <dbReference type="Rhea" id="RHEA-COMP:11367"/>
        <dbReference type="Rhea" id="RHEA-COMP:11368"/>
        <dbReference type="ChEBI" id="CHEBI:29950"/>
        <dbReference type="ChEBI" id="CHEBI:82612"/>
        <dbReference type="ChEBI" id="CHEBI:85445"/>
        <dbReference type="ChEBI" id="CHEBI:85448"/>
        <dbReference type="EC" id="2.1.1.63"/>
    </reaction>
</comment>
<dbReference type="InterPro" id="IPR008332">
    <property type="entry name" value="MethylG_MeTrfase_N"/>
</dbReference>
<dbReference type="EC" id="2.1.1.63" evidence="8"/>
<feature type="domain" description="Methylated-DNA-[protein]-cysteine S-methyltransferase DNA binding" evidence="9">
    <location>
        <begin position="90"/>
        <end position="169"/>
    </location>
</feature>
<dbReference type="PANTHER" id="PTHR10815">
    <property type="entry name" value="METHYLATED-DNA--PROTEIN-CYSTEINE METHYLTRANSFERASE"/>
    <property type="match status" value="1"/>
</dbReference>
<evidence type="ECO:0000313" key="11">
    <source>
        <dbReference type="EMBL" id="KAA0017923.1"/>
    </source>
</evidence>
<dbReference type="NCBIfam" id="TIGR00589">
    <property type="entry name" value="ogt"/>
    <property type="match status" value="1"/>
</dbReference>
<dbReference type="InterPro" id="IPR036631">
    <property type="entry name" value="MGMT_N_sf"/>
</dbReference>
<keyword evidence="2 8" id="KW-0963">Cytoplasm</keyword>
<evidence type="ECO:0000259" key="10">
    <source>
        <dbReference type="Pfam" id="PF02870"/>
    </source>
</evidence>
<dbReference type="EMBL" id="VTPX01000006">
    <property type="protein sequence ID" value="KAA0017923.1"/>
    <property type="molecule type" value="Genomic_DNA"/>
</dbReference>
<dbReference type="HAMAP" id="MF_00772">
    <property type="entry name" value="OGT"/>
    <property type="match status" value="1"/>
</dbReference>
<evidence type="ECO:0000313" key="12">
    <source>
        <dbReference type="Proteomes" id="UP000466024"/>
    </source>
</evidence>
<proteinExistence type="inferred from homology"/>
<evidence type="ECO:0000256" key="6">
    <source>
        <dbReference type="ARBA" id="ARBA00023204"/>
    </source>
</evidence>
<comment type="miscellaneous">
    <text evidence="8">This enzyme catalyzes only one turnover and therefore is not strictly catalytic. According to one definition, an enzyme is a biocatalyst that acts repeatedly and over many reaction cycles.</text>
</comment>
<dbReference type="Gene3D" id="1.10.10.10">
    <property type="entry name" value="Winged helix-like DNA-binding domain superfamily/Winged helix DNA-binding domain"/>
    <property type="match status" value="1"/>
</dbReference>
<dbReference type="AlphaFoldDB" id="A0A640WC54"/>
<gene>
    <name evidence="11" type="ORF">F0A16_12735</name>
</gene>
<dbReference type="InterPro" id="IPR023546">
    <property type="entry name" value="MGMT"/>
</dbReference>
<keyword evidence="5 8" id="KW-0227">DNA damage</keyword>
<evidence type="ECO:0000256" key="2">
    <source>
        <dbReference type="ARBA" id="ARBA00022490"/>
    </source>
</evidence>